<dbReference type="PANTHER" id="PTHR36181:SF2">
    <property type="entry name" value="INTRON-ENCODED ENDONUCLEASE AI3-RELATED"/>
    <property type="match status" value="1"/>
</dbReference>
<dbReference type="InterPro" id="IPR004860">
    <property type="entry name" value="LAGLIDADG_dom"/>
</dbReference>
<dbReference type="InterPro" id="IPR027434">
    <property type="entry name" value="Homing_endonucl"/>
</dbReference>
<dbReference type="AlphaFoldDB" id="A0A411NIJ0"/>
<dbReference type="RefSeq" id="YP_009574431.1">
    <property type="nucleotide sequence ID" value="NC_041445.1"/>
</dbReference>
<evidence type="ECO:0000259" key="1">
    <source>
        <dbReference type="Pfam" id="PF00961"/>
    </source>
</evidence>
<dbReference type="GO" id="GO:0004519">
    <property type="term" value="F:endonuclease activity"/>
    <property type="evidence" value="ECO:0007669"/>
    <property type="project" value="UniProtKB-KW"/>
</dbReference>
<dbReference type="Pfam" id="PF00961">
    <property type="entry name" value="LAGLIDADG_1"/>
    <property type="match status" value="2"/>
</dbReference>
<reference evidence="2" key="1">
    <citation type="submission" date="2018-11" db="EMBL/GenBank/DDBJ databases">
        <title>Complete mitochondrial genome sequence of Aspergillus parasiticus.</title>
        <authorList>
            <person name="Park J."/>
            <person name="Kwon W."/>
            <person name="Mageswari A."/>
            <person name="Heo I.-B."/>
            <person name="Han K."/>
            <person name="Hong S.-B."/>
        </authorList>
    </citation>
    <scope>NUCLEOTIDE SEQUENCE</scope>
</reference>
<dbReference type="GO" id="GO:0005739">
    <property type="term" value="C:mitochondrion"/>
    <property type="evidence" value="ECO:0007669"/>
    <property type="project" value="UniProtKB-ARBA"/>
</dbReference>
<keyword evidence="2" id="KW-0540">Nuclease</keyword>
<organism evidence="2">
    <name type="scientific">Aspergillus parasiticus</name>
    <dbReference type="NCBI Taxonomy" id="5067"/>
    <lineage>
        <taxon>Eukaryota</taxon>
        <taxon>Fungi</taxon>
        <taxon>Dikarya</taxon>
        <taxon>Ascomycota</taxon>
        <taxon>Pezizomycotina</taxon>
        <taxon>Eurotiomycetes</taxon>
        <taxon>Eurotiomycetidae</taxon>
        <taxon>Eurotiales</taxon>
        <taxon>Aspergillaceae</taxon>
        <taxon>Aspergillus</taxon>
        <taxon>Aspergillus subgen. Circumdati</taxon>
    </lineage>
</organism>
<accession>A0A411NIJ0</accession>
<dbReference type="EMBL" id="MK124769">
    <property type="protein sequence ID" value="QBF44531.1"/>
    <property type="molecule type" value="Genomic_DNA"/>
</dbReference>
<keyword evidence="2" id="KW-0496">Mitochondrion</keyword>
<geneLocation type="mitochondrion" evidence="2"/>
<evidence type="ECO:0000313" key="2">
    <source>
        <dbReference type="EMBL" id="QBF44531.1"/>
    </source>
</evidence>
<dbReference type="Gene3D" id="3.10.28.10">
    <property type="entry name" value="Homing endonucleases"/>
    <property type="match status" value="2"/>
</dbReference>
<dbReference type="SUPFAM" id="SSF55608">
    <property type="entry name" value="Homing endonucleases"/>
    <property type="match status" value="2"/>
</dbReference>
<proteinExistence type="predicted"/>
<feature type="domain" description="Homing endonuclease LAGLIDADG" evidence="1">
    <location>
        <begin position="3"/>
        <end position="98"/>
    </location>
</feature>
<feature type="domain" description="Homing endonuclease LAGLIDADG" evidence="1">
    <location>
        <begin position="141"/>
        <end position="228"/>
    </location>
</feature>
<sequence>MFWVGLMDGNGNIQINHFRKKSLQYRLIIKLNYNKLNYNMLIEIAKVIGGEVRIVNSNKEVIWTVDEKKKIFNCVEIFEKYSPLTSRLICQLNFLKVCLKDTSVNNYLLNRNLKYSSKSNLIKNFNKNNNFIIPDYFPIWLSGFIEAKGCFLIRENGNHTFSIKMNDDYYLLNIIKNFFSVSVKIKNPSKTFYLLEIYKKETLNYIISHCKLYPLLGNKSKSLDIFIKNISK</sequence>
<keyword evidence="2" id="KW-0378">Hydrolase</keyword>
<dbReference type="GeneID" id="39697843"/>
<name>A0A411NIJ0_ASPPA</name>
<protein>
    <submittedName>
        <fullName evidence="2">Intron-encoded LAGLIDADG endonuclease</fullName>
    </submittedName>
</protein>
<dbReference type="InterPro" id="IPR051289">
    <property type="entry name" value="LAGLIDADG_Endonuclease"/>
</dbReference>
<dbReference type="PANTHER" id="PTHR36181">
    <property type="entry name" value="INTRON-ENCODED ENDONUCLEASE AI3-RELATED"/>
    <property type="match status" value="1"/>
</dbReference>
<keyword evidence="2" id="KW-0255">Endonuclease</keyword>